<organism evidence="7 8">
    <name type="scientific">Lysinibacillus xylanilyticus</name>
    <dbReference type="NCBI Taxonomy" id="582475"/>
    <lineage>
        <taxon>Bacteria</taxon>
        <taxon>Bacillati</taxon>
        <taxon>Bacillota</taxon>
        <taxon>Bacilli</taxon>
        <taxon>Bacillales</taxon>
        <taxon>Bacillaceae</taxon>
        <taxon>Lysinibacillus</taxon>
    </lineage>
</organism>
<keyword evidence="1" id="KW-0004">4Fe-4S</keyword>
<dbReference type="GO" id="GO:0005886">
    <property type="term" value="C:plasma membrane"/>
    <property type="evidence" value="ECO:0007669"/>
    <property type="project" value="TreeGrafter"/>
</dbReference>
<dbReference type="FunFam" id="1.10.1060.10:FF:000014">
    <property type="entry name" value="DgcB, Dimethylglycine catabolism"/>
    <property type="match status" value="1"/>
</dbReference>
<dbReference type="GO" id="GO:0051539">
    <property type="term" value="F:4 iron, 4 sulfur cluster binding"/>
    <property type="evidence" value="ECO:0007669"/>
    <property type="project" value="UniProtKB-KW"/>
</dbReference>
<comment type="caution">
    <text evidence="7">The sequence shown here is derived from an EMBL/GenBank/DDBJ whole genome shotgun (WGS) entry which is preliminary data.</text>
</comment>
<dbReference type="InterPro" id="IPR051460">
    <property type="entry name" value="HdrC_iron-sulfur_subunit"/>
</dbReference>
<keyword evidence="2" id="KW-0479">Metal-binding</keyword>
<protein>
    <submittedName>
        <fullName evidence="7">(Fe-S)-binding protein</fullName>
    </submittedName>
</protein>
<accession>A0A2M9QBM3</accession>
<feature type="non-terminal residue" evidence="7">
    <location>
        <position position="1"/>
    </location>
</feature>
<proteinExistence type="predicted"/>
<reference evidence="7 8" key="1">
    <citation type="submission" date="2017-11" db="EMBL/GenBank/DDBJ databases">
        <title>Bacterial isolate from king chilli rhizosphere.</title>
        <authorList>
            <person name="Takhelmayum P."/>
            <person name="Sarangthem I."/>
        </authorList>
    </citation>
    <scope>NUCLEOTIDE SEQUENCE [LARGE SCALE GENOMIC DNA]</scope>
    <source>
        <strain evidence="8">t26</strain>
    </source>
</reference>
<feature type="non-terminal residue" evidence="7">
    <location>
        <position position="123"/>
    </location>
</feature>
<gene>
    <name evidence="7" type="ORF">CWD94_01005</name>
</gene>
<dbReference type="InterPro" id="IPR017896">
    <property type="entry name" value="4Fe4S_Fe-S-bd"/>
</dbReference>
<dbReference type="GO" id="GO:0046872">
    <property type="term" value="F:metal ion binding"/>
    <property type="evidence" value="ECO:0007669"/>
    <property type="project" value="UniProtKB-KW"/>
</dbReference>
<evidence type="ECO:0000313" key="8">
    <source>
        <dbReference type="Proteomes" id="UP000232101"/>
    </source>
</evidence>
<evidence type="ECO:0000256" key="4">
    <source>
        <dbReference type="ARBA" id="ARBA00023004"/>
    </source>
</evidence>
<dbReference type="PANTHER" id="PTHR43255">
    <property type="entry name" value="IRON-SULFUR-BINDING OXIDOREDUCTASE FADF-RELATED-RELATED"/>
    <property type="match status" value="1"/>
</dbReference>
<dbReference type="GO" id="GO:0016491">
    <property type="term" value="F:oxidoreductase activity"/>
    <property type="evidence" value="ECO:0007669"/>
    <property type="project" value="UniProtKB-KW"/>
</dbReference>
<dbReference type="InterPro" id="IPR017900">
    <property type="entry name" value="4Fe4S_Fe_S_CS"/>
</dbReference>
<feature type="domain" description="4Fe-4S ferredoxin-type" evidence="6">
    <location>
        <begin position="13"/>
        <end position="43"/>
    </location>
</feature>
<dbReference type="SUPFAM" id="SSF46548">
    <property type="entry name" value="alpha-helical ferredoxin"/>
    <property type="match status" value="1"/>
</dbReference>
<evidence type="ECO:0000313" key="7">
    <source>
        <dbReference type="EMBL" id="PJO45473.1"/>
    </source>
</evidence>
<name>A0A2M9QBM3_9BACI</name>
<dbReference type="RefSeq" id="WP_157804012.1">
    <property type="nucleotide sequence ID" value="NZ_PHQY01000054.1"/>
</dbReference>
<dbReference type="EMBL" id="PHQY01000054">
    <property type="protein sequence ID" value="PJO45473.1"/>
    <property type="molecule type" value="Genomic_DNA"/>
</dbReference>
<keyword evidence="3" id="KW-0560">Oxidoreductase</keyword>
<keyword evidence="4" id="KW-0408">Iron</keyword>
<dbReference type="Pfam" id="PF13183">
    <property type="entry name" value="Fer4_8"/>
    <property type="match status" value="1"/>
</dbReference>
<dbReference type="AlphaFoldDB" id="A0A2M9QBM3"/>
<dbReference type="PANTHER" id="PTHR43255:SF1">
    <property type="entry name" value="IRON-SULFUR-BINDING OXIDOREDUCTASE FADF-RELATED"/>
    <property type="match status" value="1"/>
</dbReference>
<dbReference type="InterPro" id="IPR009051">
    <property type="entry name" value="Helical_ferredxn"/>
</dbReference>
<feature type="domain" description="4Fe-4S ferredoxin-type" evidence="6">
    <location>
        <begin position="88"/>
        <end position="119"/>
    </location>
</feature>
<dbReference type="PROSITE" id="PS51379">
    <property type="entry name" value="4FE4S_FER_2"/>
    <property type="match status" value="2"/>
</dbReference>
<evidence type="ECO:0000259" key="6">
    <source>
        <dbReference type="PROSITE" id="PS51379"/>
    </source>
</evidence>
<evidence type="ECO:0000256" key="2">
    <source>
        <dbReference type="ARBA" id="ARBA00022723"/>
    </source>
</evidence>
<keyword evidence="5" id="KW-0411">Iron-sulfur</keyword>
<sequence length="123" mass="12900">APLGVEKPSDFTWNQLLGFDACVQCGKCEAMCPAFAAGQPLNPKKLIQDMVIGLAGGNDAKFAGSPYPGKPLGEHGGGPHQPIVALDGKALVDADTLWSCTTCRACVEECPMMIEHVDAIVDM</sequence>
<dbReference type="Gene3D" id="1.10.1060.10">
    <property type="entry name" value="Alpha-helical ferredoxin"/>
    <property type="match status" value="1"/>
</dbReference>
<evidence type="ECO:0000256" key="1">
    <source>
        <dbReference type="ARBA" id="ARBA00022485"/>
    </source>
</evidence>
<evidence type="ECO:0000256" key="5">
    <source>
        <dbReference type="ARBA" id="ARBA00023014"/>
    </source>
</evidence>
<dbReference type="PROSITE" id="PS00198">
    <property type="entry name" value="4FE4S_FER_1"/>
    <property type="match status" value="1"/>
</dbReference>
<evidence type="ECO:0000256" key="3">
    <source>
        <dbReference type="ARBA" id="ARBA00023002"/>
    </source>
</evidence>
<dbReference type="Proteomes" id="UP000232101">
    <property type="component" value="Unassembled WGS sequence"/>
</dbReference>